<gene>
    <name evidence="2" type="ORF">AABB81_08245</name>
</gene>
<dbReference type="Proteomes" id="UP001474120">
    <property type="component" value="Unassembled WGS sequence"/>
</dbReference>
<keyword evidence="1" id="KW-0472">Membrane</keyword>
<evidence type="ECO:0000313" key="2">
    <source>
        <dbReference type="EMBL" id="MEL4455883.1"/>
    </source>
</evidence>
<keyword evidence="1" id="KW-1133">Transmembrane helix</keyword>
<feature type="transmembrane region" description="Helical" evidence="1">
    <location>
        <begin position="12"/>
        <end position="34"/>
    </location>
</feature>
<dbReference type="RefSeq" id="WP_342159867.1">
    <property type="nucleotide sequence ID" value="NZ_JBCDNA010000002.1"/>
</dbReference>
<proteinExistence type="predicted"/>
<dbReference type="EMBL" id="JBCDNA010000002">
    <property type="protein sequence ID" value="MEL4455883.1"/>
    <property type="molecule type" value="Genomic_DNA"/>
</dbReference>
<reference evidence="2 3" key="1">
    <citation type="submission" date="2024-04" db="EMBL/GenBank/DDBJ databases">
        <title>whole genome sequencing of Lutimonas vermicola strain IMCC1616.</title>
        <authorList>
            <person name="Bae S.S."/>
        </authorList>
    </citation>
    <scope>NUCLEOTIDE SEQUENCE [LARGE SCALE GENOMIC DNA]</scope>
    <source>
        <strain evidence="2 3">IMCC1616</strain>
    </source>
</reference>
<protein>
    <submittedName>
        <fullName evidence="2">DUF4834 family protein</fullName>
    </submittedName>
</protein>
<organism evidence="2 3">
    <name type="scientific">Lutimonas vermicola</name>
    <dbReference type="NCBI Taxonomy" id="414288"/>
    <lineage>
        <taxon>Bacteria</taxon>
        <taxon>Pseudomonadati</taxon>
        <taxon>Bacteroidota</taxon>
        <taxon>Flavobacteriia</taxon>
        <taxon>Flavobacteriales</taxon>
        <taxon>Flavobacteriaceae</taxon>
        <taxon>Lutimonas</taxon>
    </lineage>
</organism>
<evidence type="ECO:0000256" key="1">
    <source>
        <dbReference type="SAM" id="Phobius"/>
    </source>
</evidence>
<comment type="caution">
    <text evidence="2">The sequence shown here is derived from an EMBL/GenBank/DDBJ whole genome shotgun (WGS) entry which is preliminary data.</text>
</comment>
<sequence>MQEASIQGLRFILILILGYYAFKWLARIFLPFLMQKAVRNFEKKAREQQGYQDPADQVREGETVVDKKPVQKNEINNNVGEYIDFEEVDD</sequence>
<keyword evidence="3" id="KW-1185">Reference proteome</keyword>
<accession>A0ABU9L0C0</accession>
<evidence type="ECO:0000313" key="3">
    <source>
        <dbReference type="Proteomes" id="UP001474120"/>
    </source>
</evidence>
<dbReference type="Pfam" id="PF16118">
    <property type="entry name" value="DUF4834"/>
    <property type="match status" value="1"/>
</dbReference>
<keyword evidence="1" id="KW-0812">Transmembrane</keyword>
<dbReference type="InterPro" id="IPR032272">
    <property type="entry name" value="DUF4834"/>
</dbReference>
<name>A0ABU9L0C0_9FLAO</name>